<sequence length="360" mass="40818">MKITSDKYVPALKWRQGEYQALLNLKTKVKDKVVPLLTIPPREYDFEERKMKKTVHEHVETFPKRLYTKWSNRLALIDLHDSLEDELMDDGRSVIEFVLNDAVGLGCNVRPVVSISKSSSYISSIRSFLTSHETGVVLRLKLNELLKPTVNSDIATLMNSLGVNSWEEVDLVVDLEEPENFEPYNLFATIISGAINKINGCSACRSLIFVATSLKLREVKKPGAIQKRHEWGLFLSLRNELTKTIYPPCYGDYTIESPAFLSLDMRKMKPAGKIVYTIDEEWFVPKGGAFRGNEAQMIDHCKAIISSGKYSTSGFSEGDKRIDETANKLNNCGNLTTWKWVGVNHHITFVVRQLSNLHDS</sequence>
<reference evidence="1 2" key="1">
    <citation type="submission" date="2019-07" db="EMBL/GenBank/DDBJ databases">
        <title>Whole genome shotgun sequence of Halomonas variabilis NBRC 102410.</title>
        <authorList>
            <person name="Hosoyama A."/>
            <person name="Uohara A."/>
            <person name="Ohji S."/>
            <person name="Ichikawa N."/>
        </authorList>
    </citation>
    <scope>NUCLEOTIDE SEQUENCE [LARGE SCALE GENOMIC DNA]</scope>
    <source>
        <strain evidence="1 2">NBRC 102410</strain>
    </source>
</reference>
<accession>A0A511USQ2</accession>
<proteinExistence type="predicted"/>
<dbReference type="RefSeq" id="WP_146876524.1">
    <property type="nucleotide sequence ID" value="NZ_BJXV01000026.1"/>
</dbReference>
<evidence type="ECO:0008006" key="3">
    <source>
        <dbReference type="Google" id="ProtNLM"/>
    </source>
</evidence>
<dbReference type="AlphaFoldDB" id="A0A511USQ2"/>
<name>A0A511USQ2_9GAMM</name>
<comment type="caution">
    <text evidence="1">The sequence shown here is derived from an EMBL/GenBank/DDBJ whole genome shotgun (WGS) entry which is preliminary data.</text>
</comment>
<dbReference type="Proteomes" id="UP000321303">
    <property type="component" value="Unassembled WGS sequence"/>
</dbReference>
<gene>
    <name evidence="1" type="ORF">HVA01_32650</name>
</gene>
<keyword evidence="2" id="KW-1185">Reference proteome</keyword>
<evidence type="ECO:0000313" key="1">
    <source>
        <dbReference type="EMBL" id="GEN29619.1"/>
    </source>
</evidence>
<dbReference type="InterPro" id="IPR025683">
    <property type="entry name" value="Protein_beta"/>
</dbReference>
<dbReference type="EMBL" id="BJXV01000026">
    <property type="protein sequence ID" value="GEN29619.1"/>
    <property type="molecule type" value="Genomic_DNA"/>
</dbReference>
<dbReference type="Pfam" id="PF14350">
    <property type="entry name" value="Beta_protein"/>
    <property type="match status" value="1"/>
</dbReference>
<organism evidence="1 2">
    <name type="scientific">Halovibrio variabilis</name>
    <dbReference type="NCBI Taxonomy" id="31910"/>
    <lineage>
        <taxon>Bacteria</taxon>
        <taxon>Pseudomonadati</taxon>
        <taxon>Pseudomonadota</taxon>
        <taxon>Gammaproteobacteria</taxon>
        <taxon>Oceanospirillales</taxon>
        <taxon>Halomonadaceae</taxon>
        <taxon>Halovibrio</taxon>
    </lineage>
</organism>
<protein>
    <recommendedName>
        <fullName evidence="3">Beta protein</fullName>
    </recommendedName>
</protein>
<dbReference type="OrthoDB" id="1492299at2"/>
<evidence type="ECO:0000313" key="2">
    <source>
        <dbReference type="Proteomes" id="UP000321303"/>
    </source>
</evidence>